<accession>A0A6C0C185</accession>
<sequence length="181" mass="20980">MYSRRPWSHCTKHPRPTECRCKTSAICRHNSCCSRFSSGRSIMQERCIAHGVPSTHNNTMSRHTPPTRVTQHLEQITHQHERIVKVQQCTVECLKDVCARVSIALHQETTETKESHSPDAKRRCDYNTEISELQQELKELRSYVLLLPTIMSREHINVFDLDSKQDETATASSRHKEQLDT</sequence>
<proteinExistence type="predicted"/>
<organism evidence="1">
    <name type="scientific">viral metagenome</name>
    <dbReference type="NCBI Taxonomy" id="1070528"/>
    <lineage>
        <taxon>unclassified sequences</taxon>
        <taxon>metagenomes</taxon>
        <taxon>organismal metagenomes</taxon>
    </lineage>
</organism>
<protein>
    <submittedName>
        <fullName evidence="1">Uncharacterized protein</fullName>
    </submittedName>
</protein>
<dbReference type="AlphaFoldDB" id="A0A6C0C185"/>
<name>A0A6C0C185_9ZZZZ</name>
<reference evidence="1" key="1">
    <citation type="journal article" date="2020" name="Nature">
        <title>Giant virus diversity and host interactions through global metagenomics.</title>
        <authorList>
            <person name="Schulz F."/>
            <person name="Roux S."/>
            <person name="Paez-Espino D."/>
            <person name="Jungbluth S."/>
            <person name="Walsh D.A."/>
            <person name="Denef V.J."/>
            <person name="McMahon K.D."/>
            <person name="Konstantinidis K.T."/>
            <person name="Eloe-Fadrosh E.A."/>
            <person name="Kyrpides N.C."/>
            <person name="Woyke T."/>
        </authorList>
    </citation>
    <scope>NUCLEOTIDE SEQUENCE</scope>
    <source>
        <strain evidence="1">GVMAG-M-3300020182-33</strain>
    </source>
</reference>
<dbReference type="EMBL" id="MN739306">
    <property type="protein sequence ID" value="QHS97851.1"/>
    <property type="molecule type" value="Genomic_DNA"/>
</dbReference>
<evidence type="ECO:0000313" key="1">
    <source>
        <dbReference type="EMBL" id="QHS97851.1"/>
    </source>
</evidence>